<keyword evidence="2" id="KW-1185">Reference proteome</keyword>
<protein>
    <submittedName>
        <fullName evidence="1">Transposase</fullName>
    </submittedName>
</protein>
<dbReference type="PANTHER" id="PTHR34614">
    <property type="match status" value="1"/>
</dbReference>
<dbReference type="EMBL" id="FWEV01000128">
    <property type="protein sequence ID" value="SLM30106.1"/>
    <property type="molecule type" value="Genomic_DNA"/>
</dbReference>
<name>A0A1W1HCE8_9BACT</name>
<accession>A0A1W1HCE8</accession>
<evidence type="ECO:0000313" key="2">
    <source>
        <dbReference type="Proteomes" id="UP000191931"/>
    </source>
</evidence>
<proteinExistence type="predicted"/>
<dbReference type="AlphaFoldDB" id="A0A1W1HCE8"/>
<sequence length="400" mass="45807">MPLASDVVSGEKADDGLYIPVIDRINESLKKPGLLFSGDCKMSSLGIRYHLVSTGHHYLCPLPLTGKTADEMEQWITQGIEKNEGDILTSVFRENDKGEQLLTANGYELDRLQLFEKDGKEIQWEERVLVIHSPAHADRQSAGLETRLGKAKTKIEALTPQRGRGKRQITNETDLLQAITKVLKEYRVEDFLHVEYEKQVESTTKFVGKGRGSNDREKRVQEKIRYQIIAVVRDEEKIDGQKKRFGWKAFVTDLSADKLSLEDAVLSYRNEYRVERIFNRLKSRFNIAPLFVRKDDQIKGLTYLLTLGVRVLTLIEFVIHRSLKQDNTGLAGMHPENRRKLASKPSAERILKAFSKINLTIIRDMAGNVILRSLTPLTSLQEEIMQRLKIHPSVYHQLEN</sequence>
<dbReference type="Proteomes" id="UP000191931">
    <property type="component" value="Unassembled WGS sequence"/>
</dbReference>
<gene>
    <name evidence="1" type="ORF">MTBBW1_2130001</name>
</gene>
<organism evidence="1 2">
    <name type="scientific">Desulfamplus magnetovallimortis</name>
    <dbReference type="NCBI Taxonomy" id="1246637"/>
    <lineage>
        <taxon>Bacteria</taxon>
        <taxon>Pseudomonadati</taxon>
        <taxon>Thermodesulfobacteriota</taxon>
        <taxon>Desulfobacteria</taxon>
        <taxon>Desulfobacterales</taxon>
        <taxon>Desulfobacteraceae</taxon>
        <taxon>Desulfamplus</taxon>
    </lineage>
</organism>
<evidence type="ECO:0000313" key="1">
    <source>
        <dbReference type="EMBL" id="SLM30106.1"/>
    </source>
</evidence>
<dbReference type="PANTHER" id="PTHR34614:SF2">
    <property type="entry name" value="TRANSPOSASE IS4-LIKE DOMAIN-CONTAINING PROTEIN"/>
    <property type="match status" value="1"/>
</dbReference>
<reference evidence="1 2" key="1">
    <citation type="submission" date="2017-03" db="EMBL/GenBank/DDBJ databases">
        <authorList>
            <person name="Afonso C.L."/>
            <person name="Miller P.J."/>
            <person name="Scott M.A."/>
            <person name="Spackman E."/>
            <person name="Goraichik I."/>
            <person name="Dimitrov K.M."/>
            <person name="Suarez D.L."/>
            <person name="Swayne D.E."/>
        </authorList>
    </citation>
    <scope>NUCLEOTIDE SEQUENCE [LARGE SCALE GENOMIC DNA]</scope>
    <source>
        <strain evidence="1">PRJEB14757</strain>
    </source>
</reference>